<keyword evidence="1" id="KW-0472">Membrane</keyword>
<protein>
    <submittedName>
        <fullName evidence="2">Uncharacterized protein</fullName>
    </submittedName>
</protein>
<reference evidence="2 3" key="1">
    <citation type="journal article" date="2015" name="Biotechnol. Bioeng.">
        <title>Genome sequence and phenotypic characterization of Caulobacter segnis.</title>
        <authorList>
            <person name="Patel S."/>
            <person name="Fletcher B."/>
            <person name="Scott D.C."/>
            <person name="Ely B."/>
        </authorList>
    </citation>
    <scope>NUCLEOTIDE SEQUENCE [LARGE SCALE GENOMIC DNA]</scope>
    <source>
        <strain evidence="2 3">TK0059</strain>
    </source>
</reference>
<gene>
    <name evidence="2" type="ORF">B7G68_15170</name>
</gene>
<keyword evidence="1" id="KW-1133">Transmembrane helix</keyword>
<feature type="transmembrane region" description="Helical" evidence="1">
    <location>
        <begin position="6"/>
        <end position="27"/>
    </location>
</feature>
<evidence type="ECO:0000313" key="3">
    <source>
        <dbReference type="Proteomes" id="UP000240527"/>
    </source>
</evidence>
<keyword evidence="3" id="KW-1185">Reference proteome</keyword>
<dbReference type="EMBL" id="CP027850">
    <property type="protein sequence ID" value="AVQ03072.1"/>
    <property type="molecule type" value="Genomic_DNA"/>
</dbReference>
<feature type="transmembrane region" description="Helical" evidence="1">
    <location>
        <begin position="66"/>
        <end position="90"/>
    </location>
</feature>
<dbReference type="RefSeq" id="WP_013080055.1">
    <property type="nucleotide sequence ID" value="NZ_CP027850.1"/>
</dbReference>
<keyword evidence="1" id="KW-0812">Transmembrane</keyword>
<proteinExistence type="predicted"/>
<sequence>MSAFLQPLSVVLAMVAVGTFLMSGYLLGASARGWRDAPIWLRQILHLVAVFWLVAAFVAMRHPAAVITPVTVFFAAAFALGGFAVLAWVIKHRPARAHRRGGR</sequence>
<feature type="transmembrane region" description="Helical" evidence="1">
    <location>
        <begin position="39"/>
        <end position="60"/>
    </location>
</feature>
<dbReference type="Proteomes" id="UP000240527">
    <property type="component" value="Chromosome"/>
</dbReference>
<evidence type="ECO:0000256" key="1">
    <source>
        <dbReference type="SAM" id="Phobius"/>
    </source>
</evidence>
<name>A0ABM6TIQ2_9CAUL</name>
<evidence type="ECO:0000313" key="2">
    <source>
        <dbReference type="EMBL" id="AVQ03072.1"/>
    </source>
</evidence>
<accession>A0ABM6TIQ2</accession>
<organism evidence="2 3">
    <name type="scientific">Caulobacter segnis</name>
    <dbReference type="NCBI Taxonomy" id="88688"/>
    <lineage>
        <taxon>Bacteria</taxon>
        <taxon>Pseudomonadati</taxon>
        <taxon>Pseudomonadota</taxon>
        <taxon>Alphaproteobacteria</taxon>
        <taxon>Caulobacterales</taxon>
        <taxon>Caulobacteraceae</taxon>
        <taxon>Caulobacter</taxon>
    </lineage>
</organism>